<organism evidence="4 5">
    <name type="scientific">Chlorella ohadii</name>
    <dbReference type="NCBI Taxonomy" id="2649997"/>
    <lineage>
        <taxon>Eukaryota</taxon>
        <taxon>Viridiplantae</taxon>
        <taxon>Chlorophyta</taxon>
        <taxon>core chlorophytes</taxon>
        <taxon>Trebouxiophyceae</taxon>
        <taxon>Chlorellales</taxon>
        <taxon>Chlorellaceae</taxon>
        <taxon>Chlorella clade</taxon>
        <taxon>Chlorella</taxon>
    </lineage>
</organism>
<dbReference type="CDD" id="cd03801">
    <property type="entry name" value="GT4_PimA-like"/>
    <property type="match status" value="1"/>
</dbReference>
<dbReference type="Pfam" id="PF00534">
    <property type="entry name" value="Glycos_transf_1"/>
    <property type="match status" value="1"/>
</dbReference>
<protein>
    <recommendedName>
        <fullName evidence="3">Glycosyl transferase family 1 domain-containing protein</fullName>
    </recommendedName>
</protein>
<sequence>MPWRAGLPPALRPVAPDGRRPPPPLLPFGATLHYAGCGCPYSWAPGCRLCDWGDSWLQQAHASLLPKPGAPVRLSPIRPLKVAFCIPHHNVTGGLKMLLEQMRLLKVRGHHIVALTRSDTANTAVPPWSDVQADEGVVCRQDQRFRDVYNVDSCDVVITGIFHQVPEWLTSCAAPVLYYEQGHEWLFGDPVRFHEGSAAAAQDSLFHQVMHLPVALAAVSEGVHRILSTEFARSSLLIHNGVDCQRFCPGPRSTAAPSRVLLPEAEPASSGSAAQPCGCSPTAVGTCNGAAQGQKRSQWQAQWLGQPMRPQDVQQQQQAQQQQQQSVLLVGNPGLGLKGFECAVATLARVNRSRAIQVNWICQQQPSPEVVARIAAAGLHVRLFIDPPQSALPELYRGHDCLLFTSKYEAWGMPVLEAMASGMAVVATETAGVSSFATHNVDCLLAPYGDTAELAQHVLSVLEDAPLRARLGAAARQTALEYSPERVAEQLERVLYALTACRQELLALRLQALPDAQRTQQAAAHACAAVFAEQAAIAAAAQASKQRECSPTQQAPGSGTGAGSCSQASAAAQAGGPLHAVPSVGSLSAMSTQVSEPALAGLPAQSGPQPMER</sequence>
<dbReference type="AlphaFoldDB" id="A0AAD5DFS5"/>
<keyword evidence="5" id="KW-1185">Reference proteome</keyword>
<dbReference type="EMBL" id="JADXDR010000254">
    <property type="protein sequence ID" value="KAI7835513.1"/>
    <property type="molecule type" value="Genomic_DNA"/>
</dbReference>
<evidence type="ECO:0000256" key="2">
    <source>
        <dbReference type="SAM" id="MobiDB-lite"/>
    </source>
</evidence>
<proteinExistence type="predicted"/>
<feature type="region of interest" description="Disordered" evidence="2">
    <location>
        <begin position="549"/>
        <end position="571"/>
    </location>
</feature>
<keyword evidence="1" id="KW-0328">Glycosyltransferase</keyword>
<evidence type="ECO:0000313" key="5">
    <source>
        <dbReference type="Proteomes" id="UP001205105"/>
    </source>
</evidence>
<evidence type="ECO:0000313" key="4">
    <source>
        <dbReference type="EMBL" id="KAI7835513.1"/>
    </source>
</evidence>
<dbReference type="SUPFAM" id="SSF53756">
    <property type="entry name" value="UDP-Glycosyltransferase/glycogen phosphorylase"/>
    <property type="match status" value="1"/>
</dbReference>
<dbReference type="InterPro" id="IPR001296">
    <property type="entry name" value="Glyco_trans_1"/>
</dbReference>
<keyword evidence="1" id="KW-0808">Transferase</keyword>
<evidence type="ECO:0000256" key="1">
    <source>
        <dbReference type="ARBA" id="ARBA00022676"/>
    </source>
</evidence>
<accession>A0AAD5DFS5</accession>
<reference evidence="4" key="1">
    <citation type="submission" date="2020-11" db="EMBL/GenBank/DDBJ databases">
        <title>Chlorella ohadii genome sequencing and assembly.</title>
        <authorList>
            <person name="Murik O."/>
            <person name="Treves H."/>
            <person name="Kedem I."/>
            <person name="Shotland Y."/>
            <person name="Kaplan A."/>
        </authorList>
    </citation>
    <scope>NUCLEOTIDE SEQUENCE</scope>
    <source>
        <strain evidence="4">1</strain>
    </source>
</reference>
<dbReference type="PANTHER" id="PTHR12526">
    <property type="entry name" value="GLYCOSYLTRANSFERASE"/>
    <property type="match status" value="1"/>
</dbReference>
<gene>
    <name evidence="4" type="ORF">COHA_010587</name>
</gene>
<dbReference type="GO" id="GO:0016757">
    <property type="term" value="F:glycosyltransferase activity"/>
    <property type="evidence" value="ECO:0007669"/>
    <property type="project" value="UniProtKB-KW"/>
</dbReference>
<name>A0AAD5DFS5_9CHLO</name>
<feature type="domain" description="Glycosyl transferase family 1" evidence="3">
    <location>
        <begin position="371"/>
        <end position="477"/>
    </location>
</feature>
<evidence type="ECO:0000259" key="3">
    <source>
        <dbReference type="Pfam" id="PF00534"/>
    </source>
</evidence>
<comment type="caution">
    <text evidence="4">The sequence shown here is derived from an EMBL/GenBank/DDBJ whole genome shotgun (WGS) entry which is preliminary data.</text>
</comment>
<dbReference type="Proteomes" id="UP001205105">
    <property type="component" value="Unassembled WGS sequence"/>
</dbReference>
<dbReference type="Gene3D" id="3.40.50.2000">
    <property type="entry name" value="Glycogen Phosphorylase B"/>
    <property type="match status" value="2"/>
</dbReference>